<sequence>MRVWNSVRVKENIQDVENEIDKWEWLMLQKKLNLINEKVILVRKNRFNNFNNDNLYDLPELNFESNQNLEDENEDLIYISNLLQCNELNAWTYTMEDDIKIEVQLDTTGKSIINPFYSNQATVEVENNIVKNLDIGKKNLPIDEYIGIRTQTLKSTQNLIAENSNHKSQDQDKLNEQWKPKRTRVFTSKESKILKEFKIILDYRKTLDVPSQYRIAREIRDISLDDIGFNQSMVSRMYNNIDIPKCDTTLTAIKNWINKELERKEKHENLDYK</sequence>
<dbReference type="VEuPathDB" id="FungiDB:RhiirFUN_003996"/>
<accession>U9SNL8</accession>
<name>U9SNL8_RHIID</name>
<dbReference type="AlphaFoldDB" id="U9SNL8"/>
<gene>
    <name evidence="1" type="ORF">GLOINDRAFT_11491</name>
</gene>
<proteinExistence type="predicted"/>
<protein>
    <submittedName>
        <fullName evidence="1">Uncharacterized protein</fullName>
    </submittedName>
</protein>
<evidence type="ECO:0000313" key="1">
    <source>
        <dbReference type="EMBL" id="ERZ97533.1"/>
    </source>
</evidence>
<organism evidence="1">
    <name type="scientific">Rhizophagus irregularis (strain DAOM 181602 / DAOM 197198 / MUCL 43194)</name>
    <name type="common">Arbuscular mycorrhizal fungus</name>
    <name type="synonym">Glomus intraradices</name>
    <dbReference type="NCBI Taxonomy" id="747089"/>
    <lineage>
        <taxon>Eukaryota</taxon>
        <taxon>Fungi</taxon>
        <taxon>Fungi incertae sedis</taxon>
        <taxon>Mucoromycota</taxon>
        <taxon>Glomeromycotina</taxon>
        <taxon>Glomeromycetes</taxon>
        <taxon>Glomerales</taxon>
        <taxon>Glomeraceae</taxon>
        <taxon>Rhizophagus</taxon>
    </lineage>
</organism>
<dbReference type="HOGENOM" id="CLU_1019944_0_0_1"/>
<dbReference type="EMBL" id="KI299540">
    <property type="protein sequence ID" value="ERZ97533.1"/>
    <property type="molecule type" value="Genomic_DNA"/>
</dbReference>
<reference evidence="1" key="1">
    <citation type="submission" date="2013-07" db="EMBL/GenBank/DDBJ databases">
        <title>The genome of an arbuscular mycorrhizal fungus provides insights into the evolution of the oldest plant symbiosis.</title>
        <authorList>
            <consortium name="DOE Joint Genome Institute"/>
            <person name="Tisserant E."/>
            <person name="Malbreil M."/>
            <person name="Kuo A."/>
            <person name="Kohler A."/>
            <person name="Symeonidi A."/>
            <person name="Balestrini R."/>
            <person name="Charron P."/>
            <person name="Duensing N."/>
            <person name="Frei-dit-Frey N."/>
            <person name="Gianinazzi-Pearson V."/>
            <person name="Gilbert B."/>
            <person name="Handa Y."/>
            <person name="Hijri M."/>
            <person name="Kaul R."/>
            <person name="Kawaguchi M."/>
            <person name="Krajinski F."/>
            <person name="Lammers P."/>
            <person name="Lapierre D."/>
            <person name="Masclaux F.G."/>
            <person name="Murat C."/>
            <person name="Morin E."/>
            <person name="Ndikumana S."/>
            <person name="Pagni M."/>
            <person name="Petitpierre D."/>
            <person name="Requena N."/>
            <person name="Rosikiewicz P."/>
            <person name="Riley R."/>
            <person name="Saito K."/>
            <person name="San Clemente H."/>
            <person name="Shapiro H."/>
            <person name="van Tuinen D."/>
            <person name="Becard G."/>
            <person name="Bonfante P."/>
            <person name="Paszkowski U."/>
            <person name="Shachar-Hill Y."/>
            <person name="Young J.P."/>
            <person name="Sanders I.R."/>
            <person name="Henrissat B."/>
            <person name="Rensing S.A."/>
            <person name="Grigoriev I.V."/>
            <person name="Corradi N."/>
            <person name="Roux C."/>
            <person name="Martin F."/>
        </authorList>
    </citation>
    <scope>NUCLEOTIDE SEQUENCE</scope>
    <source>
        <strain evidence="1">DAOM 197198</strain>
    </source>
</reference>
<dbReference type="VEuPathDB" id="FungiDB:RhiirFUN_009904"/>